<dbReference type="PANTHER" id="PTHR40072">
    <property type="entry name" value="MOLYBDOPTERIN-GUANINE DINUCLEOTIDE BIOSYNTHESIS ADAPTER PROTEIN-RELATED"/>
    <property type="match status" value="1"/>
</dbReference>
<dbReference type="EMBL" id="BARV01020825">
    <property type="protein sequence ID" value="GAI18522.1"/>
    <property type="molecule type" value="Genomic_DNA"/>
</dbReference>
<comment type="caution">
    <text evidence="2">The sequence shown here is derived from an EMBL/GenBank/DDBJ whole genome shotgun (WGS) entry which is preliminary data.</text>
</comment>
<evidence type="ECO:0000313" key="2">
    <source>
        <dbReference type="EMBL" id="GAI18522.1"/>
    </source>
</evidence>
<evidence type="ECO:0000259" key="1">
    <source>
        <dbReference type="Pfam" id="PF03205"/>
    </source>
</evidence>
<gene>
    <name evidence="2" type="ORF">S06H3_34657</name>
</gene>
<dbReference type="Gene3D" id="3.40.50.300">
    <property type="entry name" value="P-loop containing nucleotide triphosphate hydrolases"/>
    <property type="match status" value="1"/>
</dbReference>
<organism evidence="2">
    <name type="scientific">marine sediment metagenome</name>
    <dbReference type="NCBI Taxonomy" id="412755"/>
    <lineage>
        <taxon>unclassified sequences</taxon>
        <taxon>metagenomes</taxon>
        <taxon>ecological metagenomes</taxon>
    </lineage>
</organism>
<feature type="domain" description="Molybdopterin-guanine dinucleotide biosynthesis protein B (MobB)" evidence="1">
    <location>
        <begin position="4"/>
        <end position="120"/>
    </location>
</feature>
<dbReference type="NCBIfam" id="TIGR00176">
    <property type="entry name" value="mobB"/>
    <property type="match status" value="1"/>
</dbReference>
<dbReference type="SUPFAM" id="SSF52540">
    <property type="entry name" value="P-loop containing nucleoside triphosphate hydrolases"/>
    <property type="match status" value="1"/>
</dbReference>
<name>X1LGR1_9ZZZZ</name>
<dbReference type="CDD" id="cd03116">
    <property type="entry name" value="MobB"/>
    <property type="match status" value="1"/>
</dbReference>
<dbReference type="GO" id="GO:0005525">
    <property type="term" value="F:GTP binding"/>
    <property type="evidence" value="ECO:0007669"/>
    <property type="project" value="InterPro"/>
</dbReference>
<feature type="non-terminal residue" evidence="2">
    <location>
        <position position="125"/>
    </location>
</feature>
<reference evidence="2" key="1">
    <citation type="journal article" date="2014" name="Front. Microbiol.">
        <title>High frequency of phylogenetically diverse reductive dehalogenase-homologous genes in deep subseafloor sedimentary metagenomes.</title>
        <authorList>
            <person name="Kawai M."/>
            <person name="Futagami T."/>
            <person name="Toyoda A."/>
            <person name="Takaki Y."/>
            <person name="Nishi S."/>
            <person name="Hori S."/>
            <person name="Arai W."/>
            <person name="Tsubouchi T."/>
            <person name="Morono Y."/>
            <person name="Uchiyama I."/>
            <person name="Ito T."/>
            <person name="Fujiyama A."/>
            <person name="Inagaki F."/>
            <person name="Takami H."/>
        </authorList>
    </citation>
    <scope>NUCLEOTIDE SEQUENCE</scope>
    <source>
        <strain evidence="2">Expedition CK06-06</strain>
    </source>
</reference>
<dbReference type="InterPro" id="IPR004435">
    <property type="entry name" value="MobB_dom"/>
</dbReference>
<protein>
    <recommendedName>
        <fullName evidence="1">Molybdopterin-guanine dinucleotide biosynthesis protein B (MobB) domain-containing protein</fullName>
    </recommendedName>
</protein>
<dbReference type="Pfam" id="PF03205">
    <property type="entry name" value="MobB"/>
    <property type="match status" value="1"/>
</dbReference>
<accession>X1LGR1</accession>
<proteinExistence type="predicted"/>
<sequence>MLPVISVVGRSNVGKTTFLERVVKELKDRGYLVAVVKHDTHGFEIDRPGKDSWRMTQAGCDVVVLSSADKMAMIRKPRQELTLDQLEALVTDGVDIILTEGYKSADKPKIEVLRAGVSDKILSQE</sequence>
<dbReference type="InterPro" id="IPR052539">
    <property type="entry name" value="MGD_biosynthesis_adapter"/>
</dbReference>
<dbReference type="GO" id="GO:0006777">
    <property type="term" value="P:Mo-molybdopterin cofactor biosynthetic process"/>
    <property type="evidence" value="ECO:0007669"/>
    <property type="project" value="InterPro"/>
</dbReference>
<dbReference type="PANTHER" id="PTHR40072:SF1">
    <property type="entry name" value="MOLYBDOPTERIN-GUANINE DINUCLEOTIDE BIOSYNTHESIS ADAPTER PROTEIN"/>
    <property type="match status" value="1"/>
</dbReference>
<dbReference type="AlphaFoldDB" id="X1LGR1"/>
<dbReference type="InterPro" id="IPR027417">
    <property type="entry name" value="P-loop_NTPase"/>
</dbReference>